<organism evidence="2">
    <name type="scientific">uncultured Caudovirales phage</name>
    <dbReference type="NCBI Taxonomy" id="2100421"/>
    <lineage>
        <taxon>Viruses</taxon>
        <taxon>Duplodnaviria</taxon>
        <taxon>Heunggongvirae</taxon>
        <taxon>Uroviricota</taxon>
        <taxon>Caudoviricetes</taxon>
        <taxon>Peduoviridae</taxon>
        <taxon>Maltschvirus</taxon>
        <taxon>Maltschvirus maltsch</taxon>
    </lineage>
</organism>
<dbReference type="InterPro" id="IPR036955">
    <property type="entry name" value="AP2/ERF_dom_sf"/>
</dbReference>
<reference evidence="2" key="1">
    <citation type="submission" date="2020-05" db="EMBL/GenBank/DDBJ databases">
        <authorList>
            <person name="Chiriac C."/>
            <person name="Salcher M."/>
            <person name="Ghai R."/>
            <person name="Kavagutti S V."/>
        </authorList>
    </citation>
    <scope>NUCLEOTIDE SEQUENCE</scope>
</reference>
<sequence length="141" mass="16467">MKYFDPNYIVYSDGRIYSVRRGIFLKTSIVRGYKKLDLYGKAHSIHRLVAQAFIPNPNNLPKINHINGDKTDNRVENLEWCTVRHNTNHFYNSKFPGSSKSPNGKYRSQIHFNNEKHYLGEYDTPEEASAVYLTFLAEHNL</sequence>
<name>A0A6J7WFG3_9CAUD</name>
<dbReference type="SUPFAM" id="SSF54060">
    <property type="entry name" value="His-Me finger endonucleases"/>
    <property type="match status" value="1"/>
</dbReference>
<feature type="domain" description="HNH nuclease" evidence="1">
    <location>
        <begin position="45"/>
        <end position="86"/>
    </location>
</feature>
<dbReference type="GO" id="GO:0003700">
    <property type="term" value="F:DNA-binding transcription factor activity"/>
    <property type="evidence" value="ECO:0007669"/>
    <property type="project" value="InterPro"/>
</dbReference>
<evidence type="ECO:0000313" key="2">
    <source>
        <dbReference type="EMBL" id="CAB5212347.1"/>
    </source>
</evidence>
<accession>A0A6J7WFG3</accession>
<dbReference type="GO" id="GO:0003677">
    <property type="term" value="F:DNA binding"/>
    <property type="evidence" value="ECO:0007669"/>
    <property type="project" value="InterPro"/>
</dbReference>
<dbReference type="InterPro" id="IPR016177">
    <property type="entry name" value="DNA-bd_dom_sf"/>
</dbReference>
<dbReference type="EMBL" id="LR798237">
    <property type="protein sequence ID" value="CAB5212347.1"/>
    <property type="molecule type" value="Genomic_DNA"/>
</dbReference>
<proteinExistence type="predicted"/>
<dbReference type="InterPro" id="IPR003615">
    <property type="entry name" value="HNH_nuc"/>
</dbReference>
<dbReference type="Pfam" id="PF13392">
    <property type="entry name" value="HNH_3"/>
    <property type="match status" value="1"/>
</dbReference>
<evidence type="ECO:0000259" key="1">
    <source>
        <dbReference type="Pfam" id="PF13392"/>
    </source>
</evidence>
<dbReference type="InterPro" id="IPR044925">
    <property type="entry name" value="His-Me_finger_sf"/>
</dbReference>
<dbReference type="SUPFAM" id="SSF54171">
    <property type="entry name" value="DNA-binding domain"/>
    <property type="match status" value="1"/>
</dbReference>
<dbReference type="Gene3D" id="3.90.75.20">
    <property type="match status" value="1"/>
</dbReference>
<dbReference type="Gene3D" id="3.30.730.10">
    <property type="entry name" value="AP2/ERF domain"/>
    <property type="match status" value="1"/>
</dbReference>
<protein>
    <submittedName>
        <fullName evidence="2">HNH nuclease</fullName>
    </submittedName>
</protein>
<gene>
    <name evidence="2" type="ORF">UFOVP187_3</name>
</gene>